<accession>A0AAV4R244</accession>
<reference evidence="1 2" key="1">
    <citation type="submission" date="2021-06" db="EMBL/GenBank/DDBJ databases">
        <title>Caerostris extrusa draft genome.</title>
        <authorList>
            <person name="Kono N."/>
            <person name="Arakawa K."/>
        </authorList>
    </citation>
    <scope>NUCLEOTIDE SEQUENCE [LARGE SCALE GENOMIC DNA]</scope>
</reference>
<protein>
    <submittedName>
        <fullName evidence="1">Uncharacterized protein</fullName>
    </submittedName>
</protein>
<dbReference type="AlphaFoldDB" id="A0AAV4R244"/>
<dbReference type="Proteomes" id="UP001054945">
    <property type="component" value="Unassembled WGS sequence"/>
</dbReference>
<evidence type="ECO:0000313" key="2">
    <source>
        <dbReference type="Proteomes" id="UP001054945"/>
    </source>
</evidence>
<comment type="caution">
    <text evidence="1">The sequence shown here is derived from an EMBL/GenBank/DDBJ whole genome shotgun (WGS) entry which is preliminary data.</text>
</comment>
<sequence>MHAVRSSCLIKGDTISCTSTPPPLVPALDESRDNGTTLGASLLLTPSPLPLPHYHKYLVSTNNLTLFITAIGSQANKVGNSSLLHICFLRYPP</sequence>
<name>A0AAV4R244_CAEEX</name>
<proteinExistence type="predicted"/>
<keyword evidence="2" id="KW-1185">Reference proteome</keyword>
<dbReference type="EMBL" id="BPLR01007051">
    <property type="protein sequence ID" value="GIY14133.1"/>
    <property type="molecule type" value="Genomic_DNA"/>
</dbReference>
<evidence type="ECO:0000313" key="1">
    <source>
        <dbReference type="EMBL" id="GIY14133.1"/>
    </source>
</evidence>
<organism evidence="1 2">
    <name type="scientific">Caerostris extrusa</name>
    <name type="common">Bark spider</name>
    <name type="synonym">Caerostris bankana</name>
    <dbReference type="NCBI Taxonomy" id="172846"/>
    <lineage>
        <taxon>Eukaryota</taxon>
        <taxon>Metazoa</taxon>
        <taxon>Ecdysozoa</taxon>
        <taxon>Arthropoda</taxon>
        <taxon>Chelicerata</taxon>
        <taxon>Arachnida</taxon>
        <taxon>Araneae</taxon>
        <taxon>Araneomorphae</taxon>
        <taxon>Entelegynae</taxon>
        <taxon>Araneoidea</taxon>
        <taxon>Araneidae</taxon>
        <taxon>Caerostris</taxon>
    </lineage>
</organism>
<gene>
    <name evidence="1" type="ORF">CEXT_732571</name>
</gene>